<evidence type="ECO:0000313" key="2">
    <source>
        <dbReference type="EMBL" id="KAK8849061.1"/>
    </source>
</evidence>
<proteinExistence type="predicted"/>
<sequence>MKLLAAILALSAAVMAAPAPEVAADEPPNFVMDSKACACANDEGRWRVDDLCTQNYGWPTYEYPDAWCYRHSPSAPEMTTVFTEDRCASFYPGSGYTKQTCRNIKLCKNWPNLPEMGDLWVDCENHGSPGKIE</sequence>
<name>A0ABR2HLP5_9PEZI</name>
<feature type="chain" id="PRO_5045987632" description="Secreted protein" evidence="1">
    <location>
        <begin position="25"/>
        <end position="133"/>
    </location>
</feature>
<gene>
    <name evidence="2" type="ORF">PGQ11_015541</name>
</gene>
<reference evidence="2 3" key="1">
    <citation type="journal article" date="2024" name="IMA Fungus">
        <title>Apiospora arundinis, a panoply of carbohydrate-active enzymes and secondary metabolites.</title>
        <authorList>
            <person name="Sorensen T."/>
            <person name="Petersen C."/>
            <person name="Muurmann A.T."/>
            <person name="Christiansen J.V."/>
            <person name="Brundto M.L."/>
            <person name="Overgaard C.K."/>
            <person name="Boysen A.T."/>
            <person name="Wollenberg R.D."/>
            <person name="Larsen T.O."/>
            <person name="Sorensen J.L."/>
            <person name="Nielsen K.L."/>
            <person name="Sondergaard T.E."/>
        </authorList>
    </citation>
    <scope>NUCLEOTIDE SEQUENCE [LARGE SCALE GENOMIC DNA]</scope>
    <source>
        <strain evidence="2 3">AAU 773</strain>
    </source>
</reference>
<organism evidence="2 3">
    <name type="scientific">Apiospora arundinis</name>
    <dbReference type="NCBI Taxonomy" id="335852"/>
    <lineage>
        <taxon>Eukaryota</taxon>
        <taxon>Fungi</taxon>
        <taxon>Dikarya</taxon>
        <taxon>Ascomycota</taxon>
        <taxon>Pezizomycotina</taxon>
        <taxon>Sordariomycetes</taxon>
        <taxon>Xylariomycetidae</taxon>
        <taxon>Amphisphaeriales</taxon>
        <taxon>Apiosporaceae</taxon>
        <taxon>Apiospora</taxon>
    </lineage>
</organism>
<dbReference type="EMBL" id="JAPCWZ010000010">
    <property type="protein sequence ID" value="KAK8849061.1"/>
    <property type="molecule type" value="Genomic_DNA"/>
</dbReference>
<evidence type="ECO:0000313" key="3">
    <source>
        <dbReference type="Proteomes" id="UP001390339"/>
    </source>
</evidence>
<keyword evidence="1" id="KW-0732">Signal</keyword>
<dbReference type="Proteomes" id="UP001390339">
    <property type="component" value="Unassembled WGS sequence"/>
</dbReference>
<accession>A0ABR2HLP5</accession>
<comment type="caution">
    <text evidence="2">The sequence shown here is derived from an EMBL/GenBank/DDBJ whole genome shotgun (WGS) entry which is preliminary data.</text>
</comment>
<feature type="signal peptide" evidence="1">
    <location>
        <begin position="1"/>
        <end position="24"/>
    </location>
</feature>
<evidence type="ECO:0008006" key="4">
    <source>
        <dbReference type="Google" id="ProtNLM"/>
    </source>
</evidence>
<evidence type="ECO:0000256" key="1">
    <source>
        <dbReference type="SAM" id="SignalP"/>
    </source>
</evidence>
<protein>
    <recommendedName>
        <fullName evidence="4">Secreted protein</fullName>
    </recommendedName>
</protein>
<keyword evidence="3" id="KW-1185">Reference proteome</keyword>